<name>A0A8J3J3Y2_9ACTN</name>
<evidence type="ECO:0000256" key="3">
    <source>
        <dbReference type="ARBA" id="ARBA00023163"/>
    </source>
</evidence>
<dbReference type="PROSITE" id="PS51464">
    <property type="entry name" value="SIS"/>
    <property type="match status" value="1"/>
</dbReference>
<dbReference type="InterPro" id="IPR000281">
    <property type="entry name" value="HTH_RpiR"/>
</dbReference>
<accession>A0A8J3J3Y2</accession>
<protein>
    <submittedName>
        <fullName evidence="6">RpiR family transcriptional regulator</fullName>
    </submittedName>
</protein>
<keyword evidence="7" id="KW-1185">Reference proteome</keyword>
<sequence length="288" mass="31004">MRNILTHIRSLLSGMAPAERRVAEAVLGQPEVVVGRTITELAESCHTSETTVIRFCRTVGFRGYPELRLRLATEMGRDAARGNGHRELGADIGRTDTLREVVEKIGYADARGVEETIQQLDLDALAKVVDAVAAATRINLYGLGASGFAAQDLQRKLYRIGLSAFWFGDPHDALVAAALLRPGDVAFGMTHTGTTTETVNVLREARRHDAVTVAITNAGSSPAAAEADLVLTTAVRETTFRSGAMASRIAQLAIVDCIFVAVAQRTYDDTLDALRLTFTAVDDVRTHG</sequence>
<gene>
    <name evidence="6" type="ORF">Aru02nite_46370</name>
</gene>
<dbReference type="Gene3D" id="3.40.50.10490">
    <property type="entry name" value="Glucose-6-phosphate isomerase like protein, domain 1"/>
    <property type="match status" value="1"/>
</dbReference>
<dbReference type="InterPro" id="IPR009057">
    <property type="entry name" value="Homeodomain-like_sf"/>
</dbReference>
<keyword evidence="3" id="KW-0804">Transcription</keyword>
<dbReference type="Proteomes" id="UP000612808">
    <property type="component" value="Unassembled WGS sequence"/>
</dbReference>
<evidence type="ECO:0000313" key="6">
    <source>
        <dbReference type="EMBL" id="GID13748.1"/>
    </source>
</evidence>
<dbReference type="AlphaFoldDB" id="A0A8J3J3Y2"/>
<keyword evidence="2" id="KW-0238">DNA-binding</keyword>
<evidence type="ECO:0000256" key="1">
    <source>
        <dbReference type="ARBA" id="ARBA00023015"/>
    </source>
</evidence>
<evidence type="ECO:0000313" key="7">
    <source>
        <dbReference type="Proteomes" id="UP000612808"/>
    </source>
</evidence>
<keyword evidence="1" id="KW-0805">Transcription regulation</keyword>
<dbReference type="EMBL" id="BOMB01000026">
    <property type="protein sequence ID" value="GID13748.1"/>
    <property type="molecule type" value="Genomic_DNA"/>
</dbReference>
<dbReference type="PANTHER" id="PTHR30514">
    <property type="entry name" value="GLUCOKINASE"/>
    <property type="match status" value="1"/>
</dbReference>
<dbReference type="SUPFAM" id="SSF46689">
    <property type="entry name" value="Homeodomain-like"/>
    <property type="match status" value="1"/>
</dbReference>
<dbReference type="InterPro" id="IPR047640">
    <property type="entry name" value="RpiR-like"/>
</dbReference>
<dbReference type="InterPro" id="IPR035472">
    <property type="entry name" value="RpiR-like_SIS"/>
</dbReference>
<proteinExistence type="predicted"/>
<evidence type="ECO:0000256" key="2">
    <source>
        <dbReference type="ARBA" id="ARBA00023125"/>
    </source>
</evidence>
<feature type="domain" description="HTH rpiR-type" evidence="4">
    <location>
        <begin position="2"/>
        <end position="78"/>
    </location>
</feature>
<dbReference type="CDD" id="cd05013">
    <property type="entry name" value="SIS_RpiR"/>
    <property type="match status" value="1"/>
</dbReference>
<dbReference type="Gene3D" id="1.10.10.10">
    <property type="entry name" value="Winged helix-like DNA-binding domain superfamily/Winged helix DNA-binding domain"/>
    <property type="match status" value="1"/>
</dbReference>
<dbReference type="PANTHER" id="PTHR30514:SF1">
    <property type="entry name" value="HTH-TYPE TRANSCRIPTIONAL REGULATOR HEXR-RELATED"/>
    <property type="match status" value="1"/>
</dbReference>
<dbReference type="InterPro" id="IPR036388">
    <property type="entry name" value="WH-like_DNA-bd_sf"/>
</dbReference>
<dbReference type="Pfam" id="PF01418">
    <property type="entry name" value="HTH_6"/>
    <property type="match status" value="1"/>
</dbReference>
<evidence type="ECO:0000259" key="5">
    <source>
        <dbReference type="PROSITE" id="PS51464"/>
    </source>
</evidence>
<reference evidence="6" key="1">
    <citation type="submission" date="2021-01" db="EMBL/GenBank/DDBJ databases">
        <title>Whole genome shotgun sequence of Actinocatenispora rupis NBRC 107355.</title>
        <authorList>
            <person name="Komaki H."/>
            <person name="Tamura T."/>
        </authorList>
    </citation>
    <scope>NUCLEOTIDE SEQUENCE</scope>
    <source>
        <strain evidence="6">NBRC 107355</strain>
    </source>
</reference>
<dbReference type="InterPro" id="IPR001347">
    <property type="entry name" value="SIS_dom"/>
</dbReference>
<dbReference type="GO" id="GO:0097367">
    <property type="term" value="F:carbohydrate derivative binding"/>
    <property type="evidence" value="ECO:0007669"/>
    <property type="project" value="InterPro"/>
</dbReference>
<feature type="domain" description="SIS" evidence="5">
    <location>
        <begin position="128"/>
        <end position="268"/>
    </location>
</feature>
<dbReference type="GO" id="GO:0003677">
    <property type="term" value="F:DNA binding"/>
    <property type="evidence" value="ECO:0007669"/>
    <property type="project" value="UniProtKB-KW"/>
</dbReference>
<organism evidence="6 7">
    <name type="scientific">Actinocatenispora rupis</name>
    <dbReference type="NCBI Taxonomy" id="519421"/>
    <lineage>
        <taxon>Bacteria</taxon>
        <taxon>Bacillati</taxon>
        <taxon>Actinomycetota</taxon>
        <taxon>Actinomycetes</taxon>
        <taxon>Micromonosporales</taxon>
        <taxon>Micromonosporaceae</taxon>
        <taxon>Actinocatenispora</taxon>
    </lineage>
</organism>
<dbReference type="Pfam" id="PF01380">
    <property type="entry name" value="SIS"/>
    <property type="match status" value="1"/>
</dbReference>
<evidence type="ECO:0000259" key="4">
    <source>
        <dbReference type="PROSITE" id="PS51071"/>
    </source>
</evidence>
<dbReference type="GO" id="GO:0003700">
    <property type="term" value="F:DNA-binding transcription factor activity"/>
    <property type="evidence" value="ECO:0007669"/>
    <property type="project" value="InterPro"/>
</dbReference>
<dbReference type="PROSITE" id="PS51071">
    <property type="entry name" value="HTH_RPIR"/>
    <property type="match status" value="1"/>
</dbReference>
<comment type="caution">
    <text evidence="6">The sequence shown here is derived from an EMBL/GenBank/DDBJ whole genome shotgun (WGS) entry which is preliminary data.</text>
</comment>
<dbReference type="SUPFAM" id="SSF53697">
    <property type="entry name" value="SIS domain"/>
    <property type="match status" value="1"/>
</dbReference>
<dbReference type="GO" id="GO:1901135">
    <property type="term" value="P:carbohydrate derivative metabolic process"/>
    <property type="evidence" value="ECO:0007669"/>
    <property type="project" value="InterPro"/>
</dbReference>
<dbReference type="InterPro" id="IPR046348">
    <property type="entry name" value="SIS_dom_sf"/>
</dbReference>